<dbReference type="Pfam" id="PF10145">
    <property type="entry name" value="PhageMin_Tail"/>
    <property type="match status" value="1"/>
</dbReference>
<evidence type="ECO:0000259" key="2">
    <source>
        <dbReference type="Pfam" id="PF10145"/>
    </source>
</evidence>
<evidence type="ECO:0000256" key="1">
    <source>
        <dbReference type="SAM" id="Coils"/>
    </source>
</evidence>
<gene>
    <name evidence="3" type="ORF">SAMN05421642_102217</name>
</gene>
<evidence type="ECO:0000313" key="4">
    <source>
        <dbReference type="Proteomes" id="UP000198327"/>
    </source>
</evidence>
<protein>
    <submittedName>
        <fullName evidence="3">Phage-related minor tail protein</fullName>
    </submittedName>
</protein>
<keyword evidence="4" id="KW-1185">Reference proteome</keyword>
<organism evidence="3 4">
    <name type="scientific">Rhodococcoides kyotonense</name>
    <dbReference type="NCBI Taxonomy" id="398843"/>
    <lineage>
        <taxon>Bacteria</taxon>
        <taxon>Bacillati</taxon>
        <taxon>Actinomycetota</taxon>
        <taxon>Actinomycetes</taxon>
        <taxon>Mycobacteriales</taxon>
        <taxon>Nocardiaceae</taxon>
        <taxon>Rhodococcoides</taxon>
    </lineage>
</organism>
<proteinExistence type="predicted"/>
<sequence length="1357" mass="141290">MALNVGELVATLTVDDARFTRAMDDATEQSARMADATQTAGRRASTALTEAATSADRVTTSARQAREATEQIGSGAREASNGLKRIDATALTAIVRGADDAADHLKTLDKWQLDALIKEANRAGQSIGDEVRQGASHAERSLAQLDGQGLQRLIREAEEARRGLNRVADAAEDATEDLSDVGGDSGGDAGGNFLAGFSNAISGISSKAGPVAGSILGVAALGVGAGIALAAAIKEGMENELSRDIFQAQTKTTEAQAAKFARAAAEAYSDVFGESVEANLSTLKLSLQNNIIDPGASQRDAEAVVANLETISQALDGEVTTSVQAVSALMSTGLAASAQEASDMIANAVGGSANKGEDLLEVINEYSAGWKNAGISAEMALALIEQSTDNGAWNADVAGDSLREFGRRVSEEGETIVSTLNDIDLNGEEMFEAFKAGGPDANKAFDLAFDTISKIEDPVKRNTAAMGLLGDTSGDFISVLTQWDPSKALSDFGEFEGAAGRLAATMGGNDATSVEGAFRSISTVVDGFKAGLAEAFGPQIAEWANNISNNRAGVIDFFIGVGNAGFDAGEAVLRFVEGGLRGLAEFAGSAAEAGASFLDMGANILSVGESIPGFGAVLGIATDGAADKLRALADTTRNGGDAIDSTLTGAANAINDTLIPALQSGRERFNEFTGDMKLSAAFNDESAKVASTIAGIGIAADGTTMQLENFNGQIDHTNTAQHEMDLAARGLADGFREQVRTGLEAGNTVETLTGQYQGNLDTLREQLMATGMSNQAANDYINTLGLTPDLVETLIKQPGMPEAHYALDVLNDKVIGVPDAKSVVVSALTDEARDELESFGLKVKTLEDGSVSITADTEEGQRIIEEWRNRRRTLEVTVVPRTEALAAQGLPTDFIGPVNVVQNADGAFTPKNANAHITTKQITTYGEPETEGEAYVPFALSKRARSEQILALTAQHFGLGLVRMADGGIIEGGKEAAIAYAKAHDDEPYVYGELDCSGYQSGIYNKLTGKNVRFTTDSDFAALGFVKGFDPNGYTIGTNGGVGMNGHMVGQLFGVNVESGGDGIQYGGPAQSPENFPMIWHLPLSGGDDPSTEKLSGFNAENDPDGSKALAAGEFTERYRLAHGVEEDRVGFGMSSSGVGLSTDGDRVFVTNWPVQLGGKDEREPILTAGLKVFANGGFEDHSPVIVRGGDVRMFGEPETEGESYIPHAGSKRPRATGILNQTANKFGYRLVPMADGGLTGFGGYQPDSDRPTLDIPLNGHGVSANKARANAYALAALGIGGLNTLASGFDAKGNFTGQFDTSSNSPAFIEAGLSDLLTKLDELIAAAKDPAPVDVQVDIDQGSRTANISIMKAGLG</sequence>
<evidence type="ECO:0000313" key="3">
    <source>
        <dbReference type="EMBL" id="SNS39980.1"/>
    </source>
</evidence>
<accession>A0A239E5F6</accession>
<dbReference type="OrthoDB" id="4433665at2"/>
<dbReference type="InterPro" id="IPR010090">
    <property type="entry name" value="Phage_tape_meas"/>
</dbReference>
<dbReference type="Proteomes" id="UP000198327">
    <property type="component" value="Unassembled WGS sequence"/>
</dbReference>
<dbReference type="RefSeq" id="WP_089243277.1">
    <property type="nucleotide sequence ID" value="NZ_FZOW01000002.1"/>
</dbReference>
<dbReference type="EMBL" id="FZOW01000002">
    <property type="protein sequence ID" value="SNS39980.1"/>
    <property type="molecule type" value="Genomic_DNA"/>
</dbReference>
<reference evidence="4" key="1">
    <citation type="submission" date="2017-06" db="EMBL/GenBank/DDBJ databases">
        <authorList>
            <person name="Varghese N."/>
            <person name="Submissions S."/>
        </authorList>
    </citation>
    <scope>NUCLEOTIDE SEQUENCE [LARGE SCALE GENOMIC DNA]</scope>
    <source>
        <strain evidence="4">JCM 23211</strain>
    </source>
</reference>
<keyword evidence="1" id="KW-0175">Coiled coil</keyword>
<name>A0A239E5F6_9NOCA</name>
<feature type="coiled-coil region" evidence="1">
    <location>
        <begin position="150"/>
        <end position="177"/>
    </location>
</feature>
<feature type="domain" description="Phage tail tape measure protein" evidence="2">
    <location>
        <begin position="288"/>
        <end position="470"/>
    </location>
</feature>